<feature type="coiled-coil region" evidence="1">
    <location>
        <begin position="138"/>
        <end position="194"/>
    </location>
</feature>
<dbReference type="EMBL" id="MN739614">
    <property type="protein sequence ID" value="QHT15915.1"/>
    <property type="molecule type" value="Genomic_DNA"/>
</dbReference>
<evidence type="ECO:0000256" key="1">
    <source>
        <dbReference type="SAM" id="Coils"/>
    </source>
</evidence>
<protein>
    <recommendedName>
        <fullName evidence="3">Apple domain-containing protein</fullName>
    </recommendedName>
</protein>
<name>A0A6C0DK32_9ZZZZ</name>
<proteinExistence type="predicted"/>
<keyword evidence="2" id="KW-0472">Membrane</keyword>
<evidence type="ECO:0000313" key="4">
    <source>
        <dbReference type="EMBL" id="QHT15915.1"/>
    </source>
</evidence>
<reference evidence="4" key="1">
    <citation type="journal article" date="2020" name="Nature">
        <title>Giant virus diversity and host interactions through global metagenomics.</title>
        <authorList>
            <person name="Schulz F."/>
            <person name="Roux S."/>
            <person name="Paez-Espino D."/>
            <person name="Jungbluth S."/>
            <person name="Walsh D.A."/>
            <person name="Denef V.J."/>
            <person name="McMahon K.D."/>
            <person name="Konstantinidis K.T."/>
            <person name="Eloe-Fadrosh E.A."/>
            <person name="Kyrpides N.C."/>
            <person name="Woyke T."/>
        </authorList>
    </citation>
    <scope>NUCLEOTIDE SEQUENCE</scope>
    <source>
        <strain evidence="4">GVMAG-M-3300023174-182</strain>
    </source>
</reference>
<feature type="transmembrane region" description="Helical" evidence="2">
    <location>
        <begin position="216"/>
        <end position="238"/>
    </location>
</feature>
<accession>A0A6C0DK32</accession>
<evidence type="ECO:0000259" key="3">
    <source>
        <dbReference type="Pfam" id="PF00024"/>
    </source>
</evidence>
<sequence>MMETSENSTTTTTTISTRSTILDLESLSKKYDTLLIQYNQVQADYINSLNNKNKLTTIQGSIYWGSGKLADTTNTKIRTLNECSALCSKTTGCTGATYNKVDYGEPMCWLRSGDGNVITAGPNNYAIVPITKKYLLTLKSLNSQLTETNNKIMTLIQNNRNDFDTQINERSEYYNLLKKNYDNLESERLNILDKINSFDTLDEAQKTSNLKVNKNYGSYILLMILLFICVFFISKMVIGGINGDSR</sequence>
<dbReference type="InterPro" id="IPR003609">
    <property type="entry name" value="Pan_app"/>
</dbReference>
<dbReference type="Pfam" id="PF00024">
    <property type="entry name" value="PAN_1"/>
    <property type="match status" value="1"/>
</dbReference>
<dbReference type="AlphaFoldDB" id="A0A6C0DK32"/>
<feature type="domain" description="Apple" evidence="3">
    <location>
        <begin position="71"/>
        <end position="117"/>
    </location>
</feature>
<keyword evidence="1" id="KW-0175">Coiled coil</keyword>
<evidence type="ECO:0000256" key="2">
    <source>
        <dbReference type="SAM" id="Phobius"/>
    </source>
</evidence>
<dbReference type="Gene3D" id="3.50.4.10">
    <property type="entry name" value="Hepatocyte Growth Factor"/>
    <property type="match status" value="1"/>
</dbReference>
<keyword evidence="2" id="KW-0812">Transmembrane</keyword>
<organism evidence="4">
    <name type="scientific">viral metagenome</name>
    <dbReference type="NCBI Taxonomy" id="1070528"/>
    <lineage>
        <taxon>unclassified sequences</taxon>
        <taxon>metagenomes</taxon>
        <taxon>organismal metagenomes</taxon>
    </lineage>
</organism>
<keyword evidence="2" id="KW-1133">Transmembrane helix</keyword>